<evidence type="ECO:0000313" key="2">
    <source>
        <dbReference type="Proteomes" id="UP001451303"/>
    </source>
</evidence>
<dbReference type="Proteomes" id="UP001451303">
    <property type="component" value="Unassembled WGS sequence"/>
</dbReference>
<organism evidence="1 2">
    <name type="scientific">Neurospora intermedia</name>
    <dbReference type="NCBI Taxonomy" id="5142"/>
    <lineage>
        <taxon>Eukaryota</taxon>
        <taxon>Fungi</taxon>
        <taxon>Dikarya</taxon>
        <taxon>Ascomycota</taxon>
        <taxon>Pezizomycotina</taxon>
        <taxon>Sordariomycetes</taxon>
        <taxon>Sordariomycetidae</taxon>
        <taxon>Sordariales</taxon>
        <taxon>Sordariaceae</taxon>
        <taxon>Neurospora</taxon>
    </lineage>
</organism>
<evidence type="ECO:0000313" key="1">
    <source>
        <dbReference type="EMBL" id="KAL0469398.1"/>
    </source>
</evidence>
<reference evidence="1 2" key="1">
    <citation type="submission" date="2023-09" db="EMBL/GenBank/DDBJ databases">
        <title>Multi-omics analysis of a traditional fermented food reveals byproduct-associated fungal strains for waste-to-food upcycling.</title>
        <authorList>
            <consortium name="Lawrence Berkeley National Laboratory"/>
            <person name="Rekdal V.M."/>
            <person name="Villalobos-Escobedo J.M."/>
            <person name="Rodriguez-Valeron N."/>
            <person name="Garcia M.O."/>
            <person name="Vasquez D.P."/>
            <person name="Damayanti I."/>
            <person name="Sorensen P.M."/>
            <person name="Baidoo E.E."/>
            <person name="De Carvalho A.C."/>
            <person name="Riley R."/>
            <person name="Lipzen A."/>
            <person name="He G."/>
            <person name="Yan M."/>
            <person name="Haridas S."/>
            <person name="Daum C."/>
            <person name="Yoshinaga Y."/>
            <person name="Ng V."/>
            <person name="Grigoriev I.V."/>
            <person name="Munk R."/>
            <person name="Nuraida L."/>
            <person name="Wijaya C.H."/>
            <person name="Morales P.-C."/>
            <person name="Keasling J.D."/>
        </authorList>
    </citation>
    <scope>NUCLEOTIDE SEQUENCE [LARGE SCALE GENOMIC DNA]</scope>
    <source>
        <strain evidence="1 2">FGSC 2613</strain>
    </source>
</reference>
<protein>
    <submittedName>
        <fullName evidence="1">Uncharacterized protein</fullName>
    </submittedName>
</protein>
<accession>A0ABR3DC02</accession>
<keyword evidence="2" id="KW-1185">Reference proteome</keyword>
<proteinExistence type="predicted"/>
<dbReference type="EMBL" id="JAVLET010000005">
    <property type="protein sequence ID" value="KAL0469398.1"/>
    <property type="molecule type" value="Genomic_DNA"/>
</dbReference>
<comment type="caution">
    <text evidence="1">The sequence shown here is derived from an EMBL/GenBank/DDBJ whole genome shotgun (WGS) entry which is preliminary data.</text>
</comment>
<name>A0ABR3DC02_NEUIN</name>
<gene>
    <name evidence="1" type="ORF">QR685DRAFT_572402</name>
</gene>
<sequence>MPRAPGNGAVMRRKKHEWPGYLGMDFHTLGGRRLRCQANTLGAACLSLQQQTTGFLGLIPRLQRGAARPVKRMKGTKEDGKLLVLSGFPAPFSRYRERAVCGDTQKGKAREDEIREEKSIVFKIDKRARRGKKKYLIGKKVIG</sequence>